<dbReference type="InterPro" id="IPR036188">
    <property type="entry name" value="FAD/NAD-bd_sf"/>
</dbReference>
<dbReference type="GO" id="GO:0016614">
    <property type="term" value="F:oxidoreductase activity, acting on CH-OH group of donors"/>
    <property type="evidence" value="ECO:0007669"/>
    <property type="project" value="InterPro"/>
</dbReference>
<dbReference type="Gene3D" id="3.50.50.60">
    <property type="entry name" value="FAD/NAD(P)-binding domain"/>
    <property type="match status" value="1"/>
</dbReference>
<keyword evidence="4" id="KW-1185">Reference proteome</keyword>
<proteinExistence type="inferred from homology"/>
<dbReference type="PANTHER" id="PTHR11552:SF188">
    <property type="entry name" value="NEITHER INACTIVATION NOR AFTERPOTENTIAL PROTEIN G"/>
    <property type="match status" value="1"/>
</dbReference>
<gene>
    <name evidence="3" type="ORF">LSINAPIS_LOCUS9796</name>
</gene>
<name>A0A5E4QMF1_9NEOP</name>
<dbReference type="AlphaFoldDB" id="A0A5E4QMF1"/>
<evidence type="ECO:0000313" key="4">
    <source>
        <dbReference type="Proteomes" id="UP000324832"/>
    </source>
</evidence>
<evidence type="ECO:0000256" key="1">
    <source>
        <dbReference type="ARBA" id="ARBA00010790"/>
    </source>
</evidence>
<reference evidence="3 4" key="1">
    <citation type="submission" date="2017-07" db="EMBL/GenBank/DDBJ databases">
        <authorList>
            <person name="Talla V."/>
            <person name="Backstrom N."/>
        </authorList>
    </citation>
    <scope>NUCLEOTIDE SEQUENCE [LARGE SCALE GENOMIC DNA]</scope>
</reference>
<evidence type="ECO:0000259" key="2">
    <source>
        <dbReference type="Pfam" id="PF00732"/>
    </source>
</evidence>
<comment type="similarity">
    <text evidence="1">Belongs to the GMC oxidoreductase family.</text>
</comment>
<dbReference type="Proteomes" id="UP000324832">
    <property type="component" value="Unassembled WGS sequence"/>
</dbReference>
<dbReference type="Gene3D" id="3.30.560.10">
    <property type="entry name" value="Glucose Oxidase, domain 3"/>
    <property type="match status" value="1"/>
</dbReference>
<organism evidence="3 4">
    <name type="scientific">Leptidea sinapis</name>
    <dbReference type="NCBI Taxonomy" id="189913"/>
    <lineage>
        <taxon>Eukaryota</taxon>
        <taxon>Metazoa</taxon>
        <taxon>Ecdysozoa</taxon>
        <taxon>Arthropoda</taxon>
        <taxon>Hexapoda</taxon>
        <taxon>Insecta</taxon>
        <taxon>Pterygota</taxon>
        <taxon>Neoptera</taxon>
        <taxon>Endopterygota</taxon>
        <taxon>Lepidoptera</taxon>
        <taxon>Glossata</taxon>
        <taxon>Ditrysia</taxon>
        <taxon>Papilionoidea</taxon>
        <taxon>Pieridae</taxon>
        <taxon>Dismorphiinae</taxon>
        <taxon>Leptidea</taxon>
    </lineage>
</organism>
<dbReference type="InterPro" id="IPR000172">
    <property type="entry name" value="GMC_OxRdtase_N"/>
</dbReference>
<dbReference type="SUPFAM" id="SSF51905">
    <property type="entry name" value="FAD/NAD(P)-binding domain"/>
    <property type="match status" value="1"/>
</dbReference>
<dbReference type="PANTHER" id="PTHR11552">
    <property type="entry name" value="GLUCOSE-METHANOL-CHOLINE GMC OXIDOREDUCTASE"/>
    <property type="match status" value="1"/>
</dbReference>
<protein>
    <recommendedName>
        <fullName evidence="2">Glucose-methanol-choline oxidoreductase N-terminal domain-containing protein</fullName>
    </recommendedName>
</protein>
<dbReference type="InterPro" id="IPR012132">
    <property type="entry name" value="GMC_OxRdtase"/>
</dbReference>
<dbReference type="GO" id="GO:0050660">
    <property type="term" value="F:flavin adenine dinucleotide binding"/>
    <property type="evidence" value="ECO:0007669"/>
    <property type="project" value="InterPro"/>
</dbReference>
<sequence>MSWFSYTLAVLVACISYMAYQKYVNVHTSIIKKPDKRYDYIIVGAGTAGCVLAARLSEDPTVKVLLLEAGGHMGYFTRVPLTSTAAQQGPNDWSVHARPQKYSSFGMFAQTPIIPRGKGLGGSGQINFLLHGFGLSEDYSRWAQLGFDGWTLKDLKPYFNKAFGTMESEFDSPCLATGLYTNASQANRFR</sequence>
<accession>A0A5E4QMF1</accession>
<dbReference type="Pfam" id="PF00732">
    <property type="entry name" value="GMC_oxred_N"/>
    <property type="match status" value="1"/>
</dbReference>
<dbReference type="EMBL" id="FZQP02003778">
    <property type="protein sequence ID" value="VVC98781.1"/>
    <property type="molecule type" value="Genomic_DNA"/>
</dbReference>
<feature type="domain" description="Glucose-methanol-choline oxidoreductase N-terminal" evidence="2">
    <location>
        <begin position="38"/>
        <end position="167"/>
    </location>
</feature>
<evidence type="ECO:0000313" key="3">
    <source>
        <dbReference type="EMBL" id="VVC98781.1"/>
    </source>
</evidence>